<proteinExistence type="inferred from homology"/>
<comment type="caution">
    <text evidence="7">The sequence shown here is derived from an EMBL/GenBank/DDBJ whole genome shotgun (WGS) entry which is preliminary data.</text>
</comment>
<dbReference type="EMBL" id="MU250538">
    <property type="protein sequence ID" value="KAG7445155.1"/>
    <property type="molecule type" value="Genomic_DNA"/>
</dbReference>
<feature type="transmembrane region" description="Helical" evidence="5">
    <location>
        <begin position="24"/>
        <end position="44"/>
    </location>
</feature>
<protein>
    <submittedName>
        <fullName evidence="7">Glycoside hydrolase family 5 protein</fullName>
    </submittedName>
</protein>
<evidence type="ECO:0000313" key="8">
    <source>
        <dbReference type="Proteomes" id="UP000812287"/>
    </source>
</evidence>
<gene>
    <name evidence="7" type="ORF">BT62DRAFT_951526</name>
</gene>
<dbReference type="OrthoDB" id="1887033at2759"/>
<dbReference type="InterPro" id="IPR050386">
    <property type="entry name" value="Glycosyl_hydrolase_5"/>
</dbReference>
<keyword evidence="5" id="KW-0812">Transmembrane</keyword>
<evidence type="ECO:0000313" key="7">
    <source>
        <dbReference type="EMBL" id="KAG7445155.1"/>
    </source>
</evidence>
<evidence type="ECO:0000256" key="3">
    <source>
        <dbReference type="ARBA" id="ARBA00023295"/>
    </source>
</evidence>
<keyword evidence="5" id="KW-0472">Membrane</keyword>
<evidence type="ECO:0000256" key="4">
    <source>
        <dbReference type="RuleBase" id="RU361153"/>
    </source>
</evidence>
<dbReference type="GeneID" id="66110489"/>
<sequence length="484" mass="54677">MKNAQRSDLWPLKSRLLGLTCHSMYLPMYYIFYVSLFSFLSISVHARLPSKIYGVNLGSWLVLESWMLPAEWIRMGGQQCSDCSQCIATEFAFARAYPDTVDGIFNMHWSSWFNEDDVHDLMEVGINTVRIPLGYWIVEALVDRKTEFYPRGGIHQLKRGLRQLKDSGIIAILDHHALPGVQTPNQMFTGRCTSDVEFYTDYNYRRALVWTAVMTALSHLDPDFGSVVAIEAVNEPIMNATQTPGYGDFQKNFVQVVRAVELTLGIDVPWSGTKIAPTDTTNFTVALEESLPNFTPEVQSALLEAVPILVEVITELALDSMTRFSPHSSREPLYTSFMDINWQYDNPPNPSDAQIGPQIYDNHLYYSFGGVADPNEQAYLESICNLQRVQADAALGNSPLVFGEWGLSTQFNATDEFLYKWADAQKLAYTKGAGWIFWNFKVEISTLAGDLARQWSYLEGVKLGFLTRDPSKLNDTNVCDGYIQ</sequence>
<evidence type="ECO:0000256" key="5">
    <source>
        <dbReference type="SAM" id="Phobius"/>
    </source>
</evidence>
<dbReference type="InterPro" id="IPR001547">
    <property type="entry name" value="Glyco_hydro_5"/>
</dbReference>
<dbReference type="GO" id="GO:0009986">
    <property type="term" value="C:cell surface"/>
    <property type="evidence" value="ECO:0007669"/>
    <property type="project" value="TreeGrafter"/>
</dbReference>
<organism evidence="7 8">
    <name type="scientific">Guyanagaster necrorhizus</name>
    <dbReference type="NCBI Taxonomy" id="856835"/>
    <lineage>
        <taxon>Eukaryota</taxon>
        <taxon>Fungi</taxon>
        <taxon>Dikarya</taxon>
        <taxon>Basidiomycota</taxon>
        <taxon>Agaricomycotina</taxon>
        <taxon>Agaricomycetes</taxon>
        <taxon>Agaricomycetidae</taxon>
        <taxon>Agaricales</taxon>
        <taxon>Marasmiineae</taxon>
        <taxon>Physalacriaceae</taxon>
        <taxon>Guyanagaster</taxon>
    </lineage>
</organism>
<accession>A0A9P7VRJ0</accession>
<dbReference type="Proteomes" id="UP000812287">
    <property type="component" value="Unassembled WGS sequence"/>
</dbReference>
<evidence type="ECO:0000259" key="6">
    <source>
        <dbReference type="Pfam" id="PF00150"/>
    </source>
</evidence>
<evidence type="ECO:0000256" key="1">
    <source>
        <dbReference type="ARBA" id="ARBA00005641"/>
    </source>
</evidence>
<feature type="domain" description="Glycoside hydrolase family 5" evidence="6">
    <location>
        <begin position="105"/>
        <end position="441"/>
    </location>
</feature>
<dbReference type="SUPFAM" id="SSF51445">
    <property type="entry name" value="(Trans)glycosidases"/>
    <property type="match status" value="1"/>
</dbReference>
<dbReference type="Gene3D" id="3.20.20.80">
    <property type="entry name" value="Glycosidases"/>
    <property type="match status" value="2"/>
</dbReference>
<reference evidence="7" key="1">
    <citation type="submission" date="2020-11" db="EMBL/GenBank/DDBJ databases">
        <title>Adaptations for nitrogen fixation in a non-lichenized fungal sporocarp promotes dispersal by wood-feeding termites.</title>
        <authorList>
            <consortium name="DOE Joint Genome Institute"/>
            <person name="Koch R.A."/>
            <person name="Yoon G."/>
            <person name="Arayal U."/>
            <person name="Lail K."/>
            <person name="Amirebrahimi M."/>
            <person name="Labutti K."/>
            <person name="Lipzen A."/>
            <person name="Riley R."/>
            <person name="Barry K."/>
            <person name="Henrissat B."/>
            <person name="Grigoriev I.V."/>
            <person name="Herr J.R."/>
            <person name="Aime M.C."/>
        </authorList>
    </citation>
    <scope>NUCLEOTIDE SEQUENCE</scope>
    <source>
        <strain evidence="7">MCA 3950</strain>
    </source>
</reference>
<dbReference type="GO" id="GO:0009251">
    <property type="term" value="P:glucan catabolic process"/>
    <property type="evidence" value="ECO:0007669"/>
    <property type="project" value="TreeGrafter"/>
</dbReference>
<dbReference type="AlphaFoldDB" id="A0A9P7VRJ0"/>
<dbReference type="InterPro" id="IPR017853">
    <property type="entry name" value="GH"/>
</dbReference>
<keyword evidence="8" id="KW-1185">Reference proteome</keyword>
<evidence type="ECO:0000256" key="2">
    <source>
        <dbReference type="ARBA" id="ARBA00022801"/>
    </source>
</evidence>
<dbReference type="GO" id="GO:0005576">
    <property type="term" value="C:extracellular region"/>
    <property type="evidence" value="ECO:0007669"/>
    <property type="project" value="TreeGrafter"/>
</dbReference>
<keyword evidence="2 4" id="KW-0378">Hydrolase</keyword>
<keyword evidence="3 4" id="KW-0326">Glycosidase</keyword>
<dbReference type="PANTHER" id="PTHR31297">
    <property type="entry name" value="GLUCAN ENDO-1,6-BETA-GLUCOSIDASE B"/>
    <property type="match status" value="1"/>
</dbReference>
<dbReference type="RefSeq" id="XP_043038655.1">
    <property type="nucleotide sequence ID" value="XM_043188192.1"/>
</dbReference>
<dbReference type="Pfam" id="PF00150">
    <property type="entry name" value="Cellulase"/>
    <property type="match status" value="1"/>
</dbReference>
<dbReference type="PANTHER" id="PTHR31297:SF42">
    <property type="entry name" value="GLYCOSIDE HYDROLASE FAMILY 5 DOMAIN-CONTAINING PROTEIN"/>
    <property type="match status" value="1"/>
</dbReference>
<name>A0A9P7VRJ0_9AGAR</name>
<keyword evidence="5" id="KW-1133">Transmembrane helix</keyword>
<dbReference type="GO" id="GO:0008422">
    <property type="term" value="F:beta-glucosidase activity"/>
    <property type="evidence" value="ECO:0007669"/>
    <property type="project" value="TreeGrafter"/>
</dbReference>
<comment type="similarity">
    <text evidence="1 4">Belongs to the glycosyl hydrolase 5 (cellulase A) family.</text>
</comment>